<dbReference type="SUPFAM" id="SSF81923">
    <property type="entry name" value="Double Clp-N motif"/>
    <property type="match status" value="1"/>
</dbReference>
<dbReference type="PANTHER" id="PTHR11638">
    <property type="entry name" value="ATP-DEPENDENT CLP PROTEASE"/>
    <property type="match status" value="1"/>
</dbReference>
<keyword evidence="3 6" id="KW-0067">ATP-binding</keyword>
<dbReference type="InterPro" id="IPR036628">
    <property type="entry name" value="Clp_N_dom_sf"/>
</dbReference>
<dbReference type="PROSITE" id="PS00870">
    <property type="entry name" value="CLPAB_1"/>
    <property type="match status" value="1"/>
</dbReference>
<dbReference type="InterPro" id="IPR041546">
    <property type="entry name" value="ClpA/ClpB_AAA_lid"/>
</dbReference>
<evidence type="ECO:0000256" key="8">
    <source>
        <dbReference type="SAM" id="MobiDB-lite"/>
    </source>
</evidence>
<dbReference type="PROSITE" id="PS51903">
    <property type="entry name" value="CLP_R"/>
    <property type="match status" value="1"/>
</dbReference>
<evidence type="ECO:0000256" key="7">
    <source>
        <dbReference type="SAM" id="Coils"/>
    </source>
</evidence>
<dbReference type="InterPro" id="IPR050130">
    <property type="entry name" value="ClpA_ClpB"/>
</dbReference>
<dbReference type="PANTHER" id="PTHR11638:SF18">
    <property type="entry name" value="HEAT SHOCK PROTEIN 104"/>
    <property type="match status" value="1"/>
</dbReference>
<evidence type="ECO:0000256" key="2">
    <source>
        <dbReference type="ARBA" id="ARBA00022741"/>
    </source>
</evidence>
<dbReference type="InterPro" id="IPR027417">
    <property type="entry name" value="P-loop_NTPase"/>
</dbReference>
<keyword evidence="11" id="KW-0378">Hydrolase</keyword>
<organism evidence="11 12">
    <name type="scientific">Postechiella marina</name>
    <dbReference type="NCBI Taxonomy" id="943941"/>
    <lineage>
        <taxon>Bacteria</taxon>
        <taxon>Pseudomonadati</taxon>
        <taxon>Bacteroidota</taxon>
        <taxon>Flavobacteriia</taxon>
        <taxon>Flavobacteriales</taxon>
        <taxon>Flavobacteriaceae</taxon>
        <taxon>Postechiella</taxon>
    </lineage>
</organism>
<feature type="region of interest" description="Disordered" evidence="8">
    <location>
        <begin position="159"/>
        <end position="190"/>
    </location>
</feature>
<evidence type="ECO:0000256" key="6">
    <source>
        <dbReference type="RuleBase" id="RU004432"/>
    </source>
</evidence>
<evidence type="ECO:0000256" key="4">
    <source>
        <dbReference type="ARBA" id="ARBA00023186"/>
    </source>
</evidence>
<keyword evidence="7" id="KW-0175">Coiled coil</keyword>
<evidence type="ECO:0000313" key="12">
    <source>
        <dbReference type="Proteomes" id="UP001501496"/>
    </source>
</evidence>
<dbReference type="InterPro" id="IPR018368">
    <property type="entry name" value="ClpA/B_CS1"/>
</dbReference>
<dbReference type="SMART" id="SM01086">
    <property type="entry name" value="ClpB_D2-small"/>
    <property type="match status" value="1"/>
</dbReference>
<dbReference type="Gene3D" id="1.10.8.60">
    <property type="match status" value="2"/>
</dbReference>
<feature type="coiled-coil region" evidence="7">
    <location>
        <begin position="443"/>
        <end position="489"/>
    </location>
</feature>
<dbReference type="Proteomes" id="UP001501496">
    <property type="component" value="Unassembled WGS sequence"/>
</dbReference>
<comment type="caution">
    <text evidence="11">The sequence shown here is derived from an EMBL/GenBank/DDBJ whole genome shotgun (WGS) entry which is preliminary data.</text>
</comment>
<dbReference type="InterPro" id="IPR003959">
    <property type="entry name" value="ATPase_AAA_core"/>
</dbReference>
<evidence type="ECO:0000256" key="3">
    <source>
        <dbReference type="ARBA" id="ARBA00022840"/>
    </source>
</evidence>
<evidence type="ECO:0000256" key="1">
    <source>
        <dbReference type="ARBA" id="ARBA00022737"/>
    </source>
</evidence>
<protein>
    <submittedName>
        <fullName evidence="11">ATP-dependent Clp protease ATP-binding subunit</fullName>
    </submittedName>
</protein>
<gene>
    <name evidence="11" type="ORF">GCM10022291_04350</name>
</gene>
<dbReference type="SMART" id="SM00382">
    <property type="entry name" value="AAA"/>
    <property type="match status" value="2"/>
</dbReference>
<dbReference type="PROSITE" id="PS50151">
    <property type="entry name" value="UVR"/>
    <property type="match status" value="1"/>
</dbReference>
<keyword evidence="4 6" id="KW-0143">Chaperone</keyword>
<dbReference type="Gene3D" id="4.10.860.10">
    <property type="entry name" value="UVR domain"/>
    <property type="match status" value="1"/>
</dbReference>
<dbReference type="CDD" id="cd00009">
    <property type="entry name" value="AAA"/>
    <property type="match status" value="1"/>
</dbReference>
<dbReference type="InterPro" id="IPR003593">
    <property type="entry name" value="AAA+_ATPase"/>
</dbReference>
<sequence length="848" mass="95001">MDDNFSPRVKDVIAYSKEEALRLGHDFIGTEHLMLGLLRDGNGKAINILNALDIDLNHLRRKVEILSPANPNITTASNQKKNLHLTRQAERALKTTFLEAKLFQSTSINTAHLLLCILRNENDPTTKLLNKLKVDYDNVKEQFKSMITNDNDYIEPKAESFQDDDASSEDAPKDNVFNSPTGKTNKKSKTPVLDNFGRDLTAFAEEGKLDPVVGREKEIQRVSQILSRRKKNNPLLIGEPGVGKSAIAEGLALRIVKRKVSRILFNKRVVTLDLASLVAGTKYRGQFEERMKAVMNELEKNDDVILFIDEIHTIVGAGGATGSLDASNMFKPALARGEIQCIGATTLDEYRQYIEKDGALERRFQKVIVEPTSVDETIEILNNIKGKYEEHHNVDYTPEAIEACVKLTNRYMTERFLPDKAIDALDEAGSRVHITNIDVPKQIIELEKQLEDIKETKNAVVRKQKYEEAAKLRDDEKRIEKELSIAQEKWEEDTKQHREIVTEDNVADVISMMTGVPVNRIAQTEINKLAELPQLIKGKVIGQDEAVAKVVKAIQRNRAGLKDPNKPIGSFIFLGQTGVGKTQLAKVLSKELFDSEDSLVRIDMSEYMEKFAISRLVGAPPGYVGYEEGGQLTEKVRRKPYAVILLDEIEKAHPDVFNMLLQVLDDGHLTDSLGRKIDFRNTIIIMTSNIGARKLKDFGTGIGFGTASQKAQEDANAVKVIENALKKSFAPEFLNRIDDVVVFNALEKADINKIIDIELEKLLARIKGLGYNLTITESAKDYIADKGFDKQYGARPLKRAIQKYVEDALAEEIVASHLQDGDNIKIDLDTKSEELSISIEKAEKPAES</sequence>
<dbReference type="Gene3D" id="3.40.50.300">
    <property type="entry name" value="P-loop containing nucleotide triphosphate hydrolases"/>
    <property type="match status" value="2"/>
</dbReference>
<dbReference type="InterPro" id="IPR004176">
    <property type="entry name" value="Clp_R_N"/>
</dbReference>
<evidence type="ECO:0000313" key="11">
    <source>
        <dbReference type="EMBL" id="GAA4231577.1"/>
    </source>
</evidence>
<dbReference type="Pfam" id="PF10431">
    <property type="entry name" value="ClpB_D2-small"/>
    <property type="match status" value="1"/>
</dbReference>
<dbReference type="InterPro" id="IPR019489">
    <property type="entry name" value="Clp_ATPase_C"/>
</dbReference>
<keyword evidence="2 6" id="KW-0547">Nucleotide-binding</keyword>
<dbReference type="GO" id="GO:0006508">
    <property type="term" value="P:proteolysis"/>
    <property type="evidence" value="ECO:0007669"/>
    <property type="project" value="UniProtKB-KW"/>
</dbReference>
<dbReference type="PRINTS" id="PR00300">
    <property type="entry name" value="CLPPROTEASEA"/>
</dbReference>
<keyword evidence="12" id="KW-1185">Reference proteome</keyword>
<evidence type="ECO:0000256" key="5">
    <source>
        <dbReference type="PROSITE-ProRule" id="PRU01251"/>
    </source>
</evidence>
<dbReference type="Pfam" id="PF00004">
    <property type="entry name" value="AAA"/>
    <property type="match status" value="1"/>
</dbReference>
<dbReference type="RefSeq" id="WP_344786427.1">
    <property type="nucleotide sequence ID" value="NZ_BAABCA010000001.1"/>
</dbReference>
<reference evidence="12" key="1">
    <citation type="journal article" date="2019" name="Int. J. Syst. Evol. Microbiol.">
        <title>The Global Catalogue of Microorganisms (GCM) 10K type strain sequencing project: providing services to taxonomists for standard genome sequencing and annotation.</title>
        <authorList>
            <consortium name="The Broad Institute Genomics Platform"/>
            <consortium name="The Broad Institute Genome Sequencing Center for Infectious Disease"/>
            <person name="Wu L."/>
            <person name="Ma J."/>
        </authorList>
    </citation>
    <scope>NUCLEOTIDE SEQUENCE [LARGE SCALE GENOMIC DNA]</scope>
    <source>
        <strain evidence="12">JCM 17630</strain>
    </source>
</reference>
<dbReference type="EMBL" id="BAABCA010000001">
    <property type="protein sequence ID" value="GAA4231577.1"/>
    <property type="molecule type" value="Genomic_DNA"/>
</dbReference>
<evidence type="ECO:0000259" key="10">
    <source>
        <dbReference type="PROSITE" id="PS51903"/>
    </source>
</evidence>
<name>A0ABP8C0J1_9FLAO</name>
<dbReference type="SUPFAM" id="SSF52540">
    <property type="entry name" value="P-loop containing nucleoside triphosphate hydrolases"/>
    <property type="match status" value="2"/>
</dbReference>
<feature type="domain" description="UVR" evidence="9">
    <location>
        <begin position="447"/>
        <end position="482"/>
    </location>
</feature>
<keyword evidence="11" id="KW-0645">Protease</keyword>
<comment type="similarity">
    <text evidence="6">Belongs to the ClpA/ClpB family.</text>
</comment>
<dbReference type="InterPro" id="IPR028299">
    <property type="entry name" value="ClpA/B_CS2"/>
</dbReference>
<keyword evidence="1 5" id="KW-0677">Repeat</keyword>
<evidence type="ECO:0000259" key="9">
    <source>
        <dbReference type="PROSITE" id="PS50151"/>
    </source>
</evidence>
<accession>A0ABP8C0J1</accession>
<proteinExistence type="inferred from homology"/>
<dbReference type="CDD" id="cd19499">
    <property type="entry name" value="RecA-like_ClpB_Hsp104-like"/>
    <property type="match status" value="1"/>
</dbReference>
<feature type="domain" description="Clp R" evidence="10">
    <location>
        <begin position="1"/>
        <end position="149"/>
    </location>
</feature>
<dbReference type="InterPro" id="IPR001943">
    <property type="entry name" value="UVR_dom"/>
</dbReference>
<dbReference type="Gene3D" id="1.10.1780.10">
    <property type="entry name" value="Clp, N-terminal domain"/>
    <property type="match status" value="1"/>
</dbReference>
<dbReference type="Pfam" id="PF07724">
    <property type="entry name" value="AAA_2"/>
    <property type="match status" value="1"/>
</dbReference>
<dbReference type="GO" id="GO:0008233">
    <property type="term" value="F:peptidase activity"/>
    <property type="evidence" value="ECO:0007669"/>
    <property type="project" value="UniProtKB-KW"/>
</dbReference>
<dbReference type="InterPro" id="IPR001270">
    <property type="entry name" value="ClpA/B"/>
</dbReference>
<dbReference type="Pfam" id="PF02861">
    <property type="entry name" value="Clp_N"/>
    <property type="match status" value="1"/>
</dbReference>
<dbReference type="PROSITE" id="PS00871">
    <property type="entry name" value="CLPAB_2"/>
    <property type="match status" value="1"/>
</dbReference>
<dbReference type="Pfam" id="PF17871">
    <property type="entry name" value="AAA_lid_9"/>
    <property type="match status" value="1"/>
</dbReference>
<dbReference type="GO" id="GO:0005524">
    <property type="term" value="F:ATP binding"/>
    <property type="evidence" value="ECO:0007669"/>
    <property type="project" value="UniProtKB-KW"/>
</dbReference>